<comment type="caution">
    <text evidence="4">The sequence shown here is derived from an EMBL/GenBank/DDBJ whole genome shotgun (WGS) entry which is preliminary data.</text>
</comment>
<evidence type="ECO:0000313" key="4">
    <source>
        <dbReference type="EMBL" id="GAA1806323.1"/>
    </source>
</evidence>
<protein>
    <submittedName>
        <fullName evidence="4">Alpha-amylase family protein</fullName>
    </submittedName>
</protein>
<dbReference type="RefSeq" id="WP_344087907.1">
    <property type="nucleotide sequence ID" value="NZ_BAAAPO010000051.1"/>
</dbReference>
<dbReference type="CDD" id="cd11354">
    <property type="entry name" value="AmyAc_bac_CMD_like"/>
    <property type="match status" value="1"/>
</dbReference>
<organism evidence="4 5">
    <name type="scientific">Nostocoides veronense</name>
    <dbReference type="NCBI Taxonomy" id="330836"/>
    <lineage>
        <taxon>Bacteria</taxon>
        <taxon>Bacillati</taxon>
        <taxon>Actinomycetota</taxon>
        <taxon>Actinomycetes</taxon>
        <taxon>Micrococcales</taxon>
        <taxon>Intrasporangiaceae</taxon>
        <taxon>Nostocoides</taxon>
    </lineage>
</organism>
<dbReference type="PANTHER" id="PTHR10357">
    <property type="entry name" value="ALPHA-AMYLASE FAMILY MEMBER"/>
    <property type="match status" value="1"/>
</dbReference>
<dbReference type="SMART" id="SM00642">
    <property type="entry name" value="Aamy"/>
    <property type="match status" value="1"/>
</dbReference>
<dbReference type="SUPFAM" id="SSF51445">
    <property type="entry name" value="(Trans)glycosidases"/>
    <property type="match status" value="1"/>
</dbReference>
<evidence type="ECO:0000259" key="3">
    <source>
        <dbReference type="SMART" id="SM00642"/>
    </source>
</evidence>
<dbReference type="Gene3D" id="3.20.20.80">
    <property type="entry name" value="Glycosidases"/>
    <property type="match status" value="1"/>
</dbReference>
<sequence>MTDWVEHVLWWHVYPLGFVGSAHEPGGREPVEHRLPHLIAWLDHPISLGLNGILLGPVFASGSHGYDTIDYRRIDPRLGDDADFDALLAACRERGLRILLDGVFNHVGTDFPLFRQAVADGPGSEAAGAFRFHWDSTNDLGLPAYDCFEGHQALVELNHDAPQVEDLVVEVMCHWLGRGIDGWRLDAAYAVPEDFWARVLPRVRQRFPEAYVLGEVIHGDYAQFVARSGVDSVTQYELWKAIWSSLSSANFFELSHALARHDDFLRDFVPQTFVGNHDVTRIATQIADPRHLPHAYAVLLTVGGTPSIYYGDEMGYTGTKEERLGGDDQVRPSMPPTPDDLTLGFDTFETIRVLVGVRRRHPWLHRAQTRDLHLANASYAFELTGDGERIVLCLNLSDDSWWVDLDAVEELLAGAAEVAAGGISVPAHGWAVLRAGV</sequence>
<dbReference type="PANTHER" id="PTHR10357:SF210">
    <property type="entry name" value="MALTODEXTRIN GLUCOSIDASE"/>
    <property type="match status" value="1"/>
</dbReference>
<dbReference type="EMBL" id="BAAAPO010000051">
    <property type="protein sequence ID" value="GAA1806323.1"/>
    <property type="molecule type" value="Genomic_DNA"/>
</dbReference>
<evidence type="ECO:0000256" key="2">
    <source>
        <dbReference type="ARBA" id="ARBA00023295"/>
    </source>
</evidence>
<proteinExistence type="predicted"/>
<name>A0ABN2M4J6_9MICO</name>
<gene>
    <name evidence="4" type="ORF">GCM10009811_32320</name>
</gene>
<accession>A0ABN2M4J6</accession>
<evidence type="ECO:0000256" key="1">
    <source>
        <dbReference type="ARBA" id="ARBA00022801"/>
    </source>
</evidence>
<dbReference type="InterPro" id="IPR017853">
    <property type="entry name" value="GH"/>
</dbReference>
<keyword evidence="5" id="KW-1185">Reference proteome</keyword>
<evidence type="ECO:0000313" key="5">
    <source>
        <dbReference type="Proteomes" id="UP001499938"/>
    </source>
</evidence>
<keyword evidence="1" id="KW-0378">Hydrolase</keyword>
<dbReference type="Proteomes" id="UP001499938">
    <property type="component" value="Unassembled WGS sequence"/>
</dbReference>
<feature type="domain" description="Glycosyl hydrolase family 13 catalytic" evidence="3">
    <location>
        <begin position="12"/>
        <end position="358"/>
    </location>
</feature>
<dbReference type="InterPro" id="IPR006047">
    <property type="entry name" value="GH13_cat_dom"/>
</dbReference>
<keyword evidence="2" id="KW-0326">Glycosidase</keyword>
<dbReference type="Pfam" id="PF00128">
    <property type="entry name" value="Alpha-amylase"/>
    <property type="match status" value="1"/>
</dbReference>
<reference evidence="4 5" key="1">
    <citation type="journal article" date="2019" name="Int. J. Syst. Evol. Microbiol.">
        <title>The Global Catalogue of Microorganisms (GCM) 10K type strain sequencing project: providing services to taxonomists for standard genome sequencing and annotation.</title>
        <authorList>
            <consortium name="The Broad Institute Genomics Platform"/>
            <consortium name="The Broad Institute Genome Sequencing Center for Infectious Disease"/>
            <person name="Wu L."/>
            <person name="Ma J."/>
        </authorList>
    </citation>
    <scope>NUCLEOTIDE SEQUENCE [LARGE SCALE GENOMIC DNA]</scope>
    <source>
        <strain evidence="4 5">JCM 15592</strain>
    </source>
</reference>